<accession>A0A7J6CDR6</accession>
<comment type="caution">
    <text evidence="9">The sequence shown here is derived from an EMBL/GenBank/DDBJ whole genome shotgun (WGS) entry which is preliminary data.</text>
</comment>
<dbReference type="GO" id="GO:0006623">
    <property type="term" value="P:protein targeting to vacuole"/>
    <property type="evidence" value="ECO:0007669"/>
    <property type="project" value="TreeGrafter"/>
</dbReference>
<evidence type="ECO:0000256" key="1">
    <source>
        <dbReference type="ARBA" id="ARBA00004633"/>
    </source>
</evidence>
<protein>
    <recommendedName>
        <fullName evidence="8">VPS37 C-terminal domain-containing protein</fullName>
    </recommendedName>
</protein>
<dbReference type="Pfam" id="PF07200">
    <property type="entry name" value="Mod_r"/>
    <property type="match status" value="1"/>
</dbReference>
<dbReference type="OrthoDB" id="8921242at2759"/>
<dbReference type="Proteomes" id="UP000579812">
    <property type="component" value="Unassembled WGS sequence"/>
</dbReference>
<dbReference type="GO" id="GO:0043162">
    <property type="term" value="P:ubiquitin-dependent protein catabolic process via the multivesicular body sorting pathway"/>
    <property type="evidence" value="ECO:0007669"/>
    <property type="project" value="TreeGrafter"/>
</dbReference>
<evidence type="ECO:0000256" key="4">
    <source>
        <dbReference type="ARBA" id="ARBA00022753"/>
    </source>
</evidence>
<dbReference type="GO" id="GO:0000813">
    <property type="term" value="C:ESCRT I complex"/>
    <property type="evidence" value="ECO:0007669"/>
    <property type="project" value="TreeGrafter"/>
</dbReference>
<gene>
    <name evidence="9" type="ORF">G5714_014949</name>
</gene>
<evidence type="ECO:0000256" key="2">
    <source>
        <dbReference type="ARBA" id="ARBA00007617"/>
    </source>
</evidence>
<dbReference type="AlphaFoldDB" id="A0A7J6CDR6"/>
<dbReference type="PANTHER" id="PTHR13678">
    <property type="entry name" value="VACUOLAR PROTEIN SORTING-ASSOCIATED PROTEIN 37"/>
    <property type="match status" value="1"/>
</dbReference>
<dbReference type="PROSITE" id="PS51314">
    <property type="entry name" value="VPS37_C"/>
    <property type="match status" value="1"/>
</dbReference>
<evidence type="ECO:0000256" key="6">
    <source>
        <dbReference type="ARBA" id="ARBA00025010"/>
    </source>
</evidence>
<name>A0A7J6CDR6_9TELE</name>
<evidence type="ECO:0000313" key="9">
    <source>
        <dbReference type="EMBL" id="KAF4103962.1"/>
    </source>
</evidence>
<organism evidence="9 10">
    <name type="scientific">Onychostoma macrolepis</name>
    <dbReference type="NCBI Taxonomy" id="369639"/>
    <lineage>
        <taxon>Eukaryota</taxon>
        <taxon>Metazoa</taxon>
        <taxon>Chordata</taxon>
        <taxon>Craniata</taxon>
        <taxon>Vertebrata</taxon>
        <taxon>Euteleostomi</taxon>
        <taxon>Actinopterygii</taxon>
        <taxon>Neopterygii</taxon>
        <taxon>Teleostei</taxon>
        <taxon>Ostariophysi</taxon>
        <taxon>Cypriniformes</taxon>
        <taxon>Cyprinidae</taxon>
        <taxon>Acrossocheilinae</taxon>
        <taxon>Onychostoma</taxon>
    </lineage>
</organism>
<comment type="similarity">
    <text evidence="2">Belongs to the VPS37 family.</text>
</comment>
<dbReference type="EMBL" id="JAAMOB010000015">
    <property type="protein sequence ID" value="KAF4103962.1"/>
    <property type="molecule type" value="Genomic_DNA"/>
</dbReference>
<evidence type="ECO:0000313" key="10">
    <source>
        <dbReference type="Proteomes" id="UP000579812"/>
    </source>
</evidence>
<dbReference type="GO" id="GO:0006612">
    <property type="term" value="P:protein targeting to membrane"/>
    <property type="evidence" value="ECO:0007669"/>
    <property type="project" value="TreeGrafter"/>
</dbReference>
<dbReference type="PANTHER" id="PTHR13678:SF24">
    <property type="entry name" value="SI:CH211-284F22.3"/>
    <property type="match status" value="1"/>
</dbReference>
<feature type="domain" description="VPS37 C-terminal" evidence="8">
    <location>
        <begin position="120"/>
        <end position="209"/>
    </location>
</feature>
<keyword evidence="4" id="KW-0967">Endosome</keyword>
<dbReference type="InterPro" id="IPR009851">
    <property type="entry name" value="Mod_r"/>
</dbReference>
<evidence type="ECO:0000256" key="5">
    <source>
        <dbReference type="ARBA" id="ARBA00022927"/>
    </source>
</evidence>
<keyword evidence="10" id="KW-1185">Reference proteome</keyword>
<evidence type="ECO:0000256" key="3">
    <source>
        <dbReference type="ARBA" id="ARBA00022448"/>
    </source>
</evidence>
<evidence type="ECO:0000259" key="8">
    <source>
        <dbReference type="PROSITE" id="PS51314"/>
    </source>
</evidence>
<evidence type="ECO:0000256" key="7">
    <source>
        <dbReference type="PROSITE-ProRule" id="PRU00646"/>
    </source>
</evidence>
<comment type="subcellular location">
    <subcellularLocation>
        <location evidence="1">Late endosome membrane</location>
        <topology evidence="1">Peripheral membrane protein</topology>
    </subcellularLocation>
</comment>
<dbReference type="GO" id="GO:0031902">
    <property type="term" value="C:late endosome membrane"/>
    <property type="evidence" value="ECO:0007669"/>
    <property type="project" value="UniProtKB-SubCell"/>
</dbReference>
<reference evidence="9 10" key="1">
    <citation type="submission" date="2020-04" db="EMBL/GenBank/DDBJ databases">
        <title>Chromosome-level genome assembly of a cyprinid fish Onychostoma macrolepis by integration of Nanopore Sequencing, Bionano and Hi-C technology.</title>
        <authorList>
            <person name="Wang D."/>
        </authorList>
    </citation>
    <scope>NUCLEOTIDE SEQUENCE [LARGE SCALE GENOMIC DNA]</scope>
    <source>
        <strain evidence="9">SWU-2019</strain>
        <tissue evidence="9">Muscle</tissue>
    </source>
</reference>
<sequence length="303" mass="35144">MIMLQDVLMQHDLTASVAQVLGERQCFHKWAAMPLEGDSMLNLDYLKCLNTAQLLELLEDEERMRETVRHNSKLQHLQRCKKILMASNCWLAEQNLAHQPHLNNSKKLLAEKYQILGQMVSSVRHKQRKLETLQQKLSLRTIHKLLKEKTNHSLSQSENLWQKFIEGKLLLTDFVESLQSSQVLCHRRLFQVEKIHNLIIHAQIYNQDADFSHFERHPNFLHSPTTINVFSGTAPVILLPGFQYPHLSPISHLPPLKHTGCVDTCSTLISKNESSTETRRWPKRHAALQPLDKIQPNIYQTPK</sequence>
<comment type="function">
    <text evidence="6">Component of the ESCRT-I complex, a regulator of vesicular trafficking process. Required for the sorting of endocytic ubiquitinated cargos into multivesicular bodies. May be involved in cell growth and differentiation.</text>
</comment>
<keyword evidence="5 7" id="KW-0653">Protein transport</keyword>
<keyword evidence="3 7" id="KW-0813">Transport</keyword>
<proteinExistence type="inferred from homology"/>